<dbReference type="CDD" id="cd02062">
    <property type="entry name" value="Nitro_FMN_reductase"/>
    <property type="match status" value="1"/>
</dbReference>
<comment type="caution">
    <text evidence="3">The sequence shown here is derived from an EMBL/GenBank/DDBJ whole genome shotgun (WGS) entry which is preliminary data.</text>
</comment>
<sequence>MNTFESIAARVSVRDFENRAIPRGDLEEIVSAALYAPVGMKRYDSLHITVLSTPEEVAKFTALARAQSGDPHADPVHGAGALIVVSGKRPDEHTEYANAACMIENMLLAATDLGLGSLYVQGAVRAMRGSAQEASFRALLNLPEEFTPIGSAAVGFAKQKAAPRTQPQNDITGVDYIG</sequence>
<keyword evidence="1" id="KW-0520">NAD</keyword>
<dbReference type="GO" id="GO:0046256">
    <property type="term" value="P:2,4,6-trinitrotoluene catabolic process"/>
    <property type="evidence" value="ECO:0007669"/>
    <property type="project" value="TreeGrafter"/>
</dbReference>
<dbReference type="Proteomes" id="UP000824025">
    <property type="component" value="Unassembled WGS sequence"/>
</dbReference>
<evidence type="ECO:0000313" key="3">
    <source>
        <dbReference type="EMBL" id="HIZ10091.1"/>
    </source>
</evidence>
<dbReference type="GO" id="GO:0046857">
    <property type="term" value="F:oxidoreductase activity, acting on other nitrogenous compounds as donors, with NAD or NADP as acceptor"/>
    <property type="evidence" value="ECO:0007669"/>
    <property type="project" value="TreeGrafter"/>
</dbReference>
<evidence type="ECO:0000313" key="4">
    <source>
        <dbReference type="Proteomes" id="UP000824025"/>
    </source>
</evidence>
<reference evidence="3" key="1">
    <citation type="journal article" date="2021" name="PeerJ">
        <title>Extensive microbial diversity within the chicken gut microbiome revealed by metagenomics and culture.</title>
        <authorList>
            <person name="Gilroy R."/>
            <person name="Ravi A."/>
            <person name="Getino M."/>
            <person name="Pursley I."/>
            <person name="Horton D.L."/>
            <person name="Alikhan N.F."/>
            <person name="Baker D."/>
            <person name="Gharbi K."/>
            <person name="Hall N."/>
            <person name="Watson M."/>
            <person name="Adriaenssens E.M."/>
            <person name="Foster-Nyarko E."/>
            <person name="Jarju S."/>
            <person name="Secka A."/>
            <person name="Antonio M."/>
            <person name="Oren A."/>
            <person name="Chaudhuri R.R."/>
            <person name="La Ragione R."/>
            <person name="Hildebrand F."/>
            <person name="Pallen M.J."/>
        </authorList>
    </citation>
    <scope>NUCLEOTIDE SEQUENCE</scope>
    <source>
        <strain evidence="3">CHK192-19661</strain>
    </source>
</reference>
<dbReference type="GO" id="GO:0005829">
    <property type="term" value="C:cytosol"/>
    <property type="evidence" value="ECO:0007669"/>
    <property type="project" value="TreeGrafter"/>
</dbReference>
<name>A0A9D2IIS2_9FIRM</name>
<evidence type="ECO:0000256" key="1">
    <source>
        <dbReference type="ARBA" id="ARBA00023027"/>
    </source>
</evidence>
<dbReference type="AlphaFoldDB" id="A0A9D2IIS2"/>
<evidence type="ECO:0000259" key="2">
    <source>
        <dbReference type="Pfam" id="PF00881"/>
    </source>
</evidence>
<accession>A0A9D2IIS2</accession>
<dbReference type="InterPro" id="IPR000415">
    <property type="entry name" value="Nitroreductase-like"/>
</dbReference>
<feature type="domain" description="Nitroreductase" evidence="2">
    <location>
        <begin position="7"/>
        <end position="155"/>
    </location>
</feature>
<dbReference type="SUPFAM" id="SSF55469">
    <property type="entry name" value="FMN-dependent nitroreductase-like"/>
    <property type="match status" value="1"/>
</dbReference>
<organism evidence="3 4">
    <name type="scientific">Candidatus Borkfalkia avicola</name>
    <dbReference type="NCBI Taxonomy" id="2838503"/>
    <lineage>
        <taxon>Bacteria</taxon>
        <taxon>Bacillati</taxon>
        <taxon>Bacillota</taxon>
        <taxon>Clostridia</taxon>
        <taxon>Christensenellales</taxon>
        <taxon>Christensenellaceae</taxon>
        <taxon>Candidatus Borkfalkia</taxon>
    </lineage>
</organism>
<dbReference type="PANTHER" id="PTHR23026">
    <property type="entry name" value="NADPH NITROREDUCTASE"/>
    <property type="match status" value="1"/>
</dbReference>
<dbReference type="Gene3D" id="3.40.109.10">
    <property type="entry name" value="NADH Oxidase"/>
    <property type="match status" value="1"/>
</dbReference>
<proteinExistence type="predicted"/>
<dbReference type="InterPro" id="IPR029479">
    <property type="entry name" value="Nitroreductase"/>
</dbReference>
<dbReference type="Pfam" id="PF00881">
    <property type="entry name" value="Nitroreductase"/>
    <property type="match status" value="1"/>
</dbReference>
<dbReference type="EMBL" id="DXCF01000032">
    <property type="protein sequence ID" value="HIZ10091.1"/>
    <property type="molecule type" value="Genomic_DNA"/>
</dbReference>
<dbReference type="PANTHER" id="PTHR23026:SF125">
    <property type="entry name" value="OXYGEN-INSENSITIVE NAD(P)H NITROREDUCTASE"/>
    <property type="match status" value="1"/>
</dbReference>
<gene>
    <name evidence="3" type="ORF">H9726_06350</name>
</gene>
<dbReference type="InterPro" id="IPR050627">
    <property type="entry name" value="Nitroreductase/BluB"/>
</dbReference>
<reference evidence="3" key="2">
    <citation type="submission" date="2021-04" db="EMBL/GenBank/DDBJ databases">
        <authorList>
            <person name="Gilroy R."/>
        </authorList>
    </citation>
    <scope>NUCLEOTIDE SEQUENCE</scope>
    <source>
        <strain evidence="3">CHK192-19661</strain>
    </source>
</reference>
<protein>
    <submittedName>
        <fullName evidence="3">Nitroreductase family protein</fullName>
    </submittedName>
</protein>